<feature type="region of interest" description="Disordered" evidence="1">
    <location>
        <begin position="433"/>
        <end position="457"/>
    </location>
</feature>
<organism evidence="4 5">
    <name type="scientific">Tropilaelaps mercedesae</name>
    <dbReference type="NCBI Taxonomy" id="418985"/>
    <lineage>
        <taxon>Eukaryota</taxon>
        <taxon>Metazoa</taxon>
        <taxon>Ecdysozoa</taxon>
        <taxon>Arthropoda</taxon>
        <taxon>Chelicerata</taxon>
        <taxon>Arachnida</taxon>
        <taxon>Acari</taxon>
        <taxon>Parasitiformes</taxon>
        <taxon>Mesostigmata</taxon>
        <taxon>Gamasina</taxon>
        <taxon>Dermanyssoidea</taxon>
        <taxon>Laelapidae</taxon>
        <taxon>Tropilaelaps</taxon>
    </lineage>
</organism>
<name>A0A1V9XG97_9ACAR</name>
<sequence length="521" mass="59458">SEPPPPPPLAGIPPRMPGLGPINILPFGMKPKKQFEVSGTLKRANWKKVNPGQITQKAFWLHVDEEKLVTDTLLEELTSKFATVLPKKEINRKDEGINGVIGGVKKNSKELKVIDAKSAQNLSKLVLNFMIMQGSLKMSAEDIKTCLLEVDESRLHDSMIQQLIKYMPTQDALNKLINLKDDVSELHDAEQFALSVGSIKRLHPRLNSISFKLRFQEMVSDIKPMVVGATAACEEIKSSKKFAKILEIVLLCGNILNTGTRNAQSIGFDISFLPSMANTKAVDQKSTLVHFLADYIEKHHPDVLAFGDELSYAERASKVNVEQVDKNLNMMKRSLEDMKTDLKNFRPQGERDLFEKTMQPFYEDAQQTYEVLRGMHAKMVQLFESLAEYYVFDVKKYTLEEFFTDINNFIKQFDVAYAENLKLRELEEKRRIEKEKREKAERDKKERAQKRQRLTDIDGDQEGVMDNLLEALNSGAVFSSNNNKQRRKQNRNTNPAVKAQLMRTRSRNAIAMDSMRAIDIS</sequence>
<dbReference type="InterPro" id="IPR051412">
    <property type="entry name" value="Formin_Homology_Diaphanous_sf"/>
</dbReference>
<feature type="domain" description="FH2" evidence="3">
    <location>
        <begin position="31"/>
        <end position="439"/>
    </location>
</feature>
<keyword evidence="5" id="KW-1185">Reference proteome</keyword>
<dbReference type="STRING" id="418985.A0A1V9XG97"/>
<dbReference type="InterPro" id="IPR042201">
    <property type="entry name" value="FH2_Formin_sf"/>
</dbReference>
<dbReference type="EMBL" id="MNPL01011913">
    <property type="protein sequence ID" value="OQR72382.1"/>
    <property type="molecule type" value="Genomic_DNA"/>
</dbReference>
<dbReference type="InterPro" id="IPR014767">
    <property type="entry name" value="DAD_dom"/>
</dbReference>
<feature type="non-terminal residue" evidence="4">
    <location>
        <position position="1"/>
    </location>
</feature>
<dbReference type="PANTHER" id="PTHR45691">
    <property type="entry name" value="PROTEIN DIAPHANOUS"/>
    <property type="match status" value="1"/>
</dbReference>
<accession>A0A1V9XG97</accession>
<dbReference type="OrthoDB" id="1104827at2759"/>
<feature type="domain" description="DAD" evidence="2">
    <location>
        <begin position="458"/>
        <end position="491"/>
    </location>
</feature>
<dbReference type="GO" id="GO:0005884">
    <property type="term" value="C:actin filament"/>
    <property type="evidence" value="ECO:0007669"/>
    <property type="project" value="TreeGrafter"/>
</dbReference>
<gene>
    <name evidence="4" type="ORF">BIW11_10421</name>
</gene>
<dbReference type="AlphaFoldDB" id="A0A1V9XG97"/>
<dbReference type="Gene3D" id="1.20.58.630">
    <property type="match status" value="1"/>
</dbReference>
<dbReference type="InterPro" id="IPR015425">
    <property type="entry name" value="FH2_Formin"/>
</dbReference>
<dbReference type="Gene3D" id="1.20.58.2220">
    <property type="entry name" value="Formin, FH2 domain"/>
    <property type="match status" value="1"/>
</dbReference>
<feature type="compositionally biased region" description="Basic and acidic residues" evidence="1">
    <location>
        <begin position="433"/>
        <end position="446"/>
    </location>
</feature>
<dbReference type="InParanoid" id="A0A1V9XG97"/>
<dbReference type="Pfam" id="PF02181">
    <property type="entry name" value="FH2"/>
    <property type="match status" value="1"/>
</dbReference>
<dbReference type="GO" id="GO:0030041">
    <property type="term" value="P:actin filament polymerization"/>
    <property type="evidence" value="ECO:0007669"/>
    <property type="project" value="TreeGrafter"/>
</dbReference>
<protein>
    <recommendedName>
        <fullName evidence="6">Protein diaphanous-like</fullName>
    </recommendedName>
</protein>
<dbReference type="Gene3D" id="6.10.30.30">
    <property type="match status" value="1"/>
</dbReference>
<evidence type="ECO:0000259" key="2">
    <source>
        <dbReference type="PROSITE" id="PS51231"/>
    </source>
</evidence>
<dbReference type="PROSITE" id="PS51231">
    <property type="entry name" value="DAD"/>
    <property type="match status" value="1"/>
</dbReference>
<evidence type="ECO:0000313" key="4">
    <source>
        <dbReference type="EMBL" id="OQR72382.1"/>
    </source>
</evidence>
<dbReference type="PROSITE" id="PS51444">
    <property type="entry name" value="FH2"/>
    <property type="match status" value="1"/>
</dbReference>
<dbReference type="SUPFAM" id="SSF101447">
    <property type="entry name" value="Formin homology 2 domain (FH2 domain)"/>
    <property type="match status" value="1"/>
</dbReference>
<comment type="caution">
    <text evidence="4">The sequence shown here is derived from an EMBL/GenBank/DDBJ whole genome shotgun (WGS) entry which is preliminary data.</text>
</comment>
<dbReference type="PANTHER" id="PTHR45691:SF6">
    <property type="entry name" value="PROTEIN DIAPHANOUS"/>
    <property type="match status" value="1"/>
</dbReference>
<evidence type="ECO:0008006" key="6">
    <source>
        <dbReference type="Google" id="ProtNLM"/>
    </source>
</evidence>
<evidence type="ECO:0000256" key="1">
    <source>
        <dbReference type="SAM" id="MobiDB-lite"/>
    </source>
</evidence>
<evidence type="ECO:0000259" key="3">
    <source>
        <dbReference type="PROSITE" id="PS51444"/>
    </source>
</evidence>
<dbReference type="Proteomes" id="UP000192247">
    <property type="component" value="Unassembled WGS sequence"/>
</dbReference>
<proteinExistence type="predicted"/>
<reference evidence="4 5" key="1">
    <citation type="journal article" date="2017" name="Gigascience">
        <title>Draft genome of the honey bee ectoparasitic mite, Tropilaelaps mercedesae, is shaped by the parasitic life history.</title>
        <authorList>
            <person name="Dong X."/>
            <person name="Armstrong S.D."/>
            <person name="Xia D."/>
            <person name="Makepeace B.L."/>
            <person name="Darby A.C."/>
            <person name="Kadowaki T."/>
        </authorList>
    </citation>
    <scope>NUCLEOTIDE SEQUENCE [LARGE SCALE GENOMIC DNA]</scope>
    <source>
        <strain evidence="4">Wuxi-XJTLU</strain>
    </source>
</reference>
<dbReference type="SMART" id="SM00498">
    <property type="entry name" value="FH2"/>
    <property type="match status" value="1"/>
</dbReference>
<evidence type="ECO:0000313" key="5">
    <source>
        <dbReference type="Proteomes" id="UP000192247"/>
    </source>
</evidence>